<evidence type="ECO:0000256" key="3">
    <source>
        <dbReference type="ARBA" id="ARBA00023125"/>
    </source>
</evidence>
<comment type="caution">
    <text evidence="8">The sequence shown here is derived from an EMBL/GenBank/DDBJ whole genome shotgun (WGS) entry which is preliminary data.</text>
</comment>
<dbReference type="InterPro" id="IPR009057">
    <property type="entry name" value="Homeodomain-like_sf"/>
</dbReference>
<dbReference type="GO" id="GO:0045892">
    <property type="term" value="P:negative regulation of DNA-templated transcription"/>
    <property type="evidence" value="ECO:0007669"/>
    <property type="project" value="InterPro"/>
</dbReference>
<dbReference type="Gene3D" id="1.10.357.10">
    <property type="entry name" value="Tetracycline Repressor, domain 2"/>
    <property type="match status" value="1"/>
</dbReference>
<protein>
    <submittedName>
        <fullName evidence="8">Tetracycline repressor protein class E</fullName>
    </submittedName>
</protein>
<keyword evidence="1" id="KW-0678">Repressor</keyword>
<dbReference type="GO" id="GO:0000976">
    <property type="term" value="F:transcription cis-regulatory region binding"/>
    <property type="evidence" value="ECO:0007669"/>
    <property type="project" value="TreeGrafter"/>
</dbReference>
<evidence type="ECO:0000259" key="7">
    <source>
        <dbReference type="PROSITE" id="PS50977"/>
    </source>
</evidence>
<sequence length="227" mass="23984">MNVKQEPGSPAREPRRRAGRPRSVVLDRELIAQAALKLVTTGGYASLTMSGVAKSLSVSPSALYNHVESKQELMQWIQEIVMDGVDSTVFETLPLAEALMAWAVTYRDVLAGHAPLIPLIAVLPVSGSPHTLEMYEKVAAGFARAGWESAQIVPAIVAIESFIFGSALDVTAPLDIFDPGPNAGKIPKFESALAAQRASGQPSADAAFNTGLRAIVGGLVGSGDRRH</sequence>
<dbReference type="AlphaFoldDB" id="M7NJC5"/>
<dbReference type="PRINTS" id="PR00400">
    <property type="entry name" value="TETREPRESSOR"/>
</dbReference>
<dbReference type="PANTHER" id="PTHR30055">
    <property type="entry name" value="HTH-TYPE TRANSCRIPTIONAL REGULATOR RUTR"/>
    <property type="match status" value="1"/>
</dbReference>
<dbReference type="SUPFAM" id="SSF48498">
    <property type="entry name" value="Tetracyclin repressor-like, C-terminal domain"/>
    <property type="match status" value="1"/>
</dbReference>
<feature type="DNA-binding region" description="H-T-H motif" evidence="5">
    <location>
        <begin position="48"/>
        <end position="67"/>
    </location>
</feature>
<evidence type="ECO:0000313" key="8">
    <source>
        <dbReference type="EMBL" id="EMQ98653.1"/>
    </source>
</evidence>
<dbReference type="eggNOG" id="COG1309">
    <property type="taxonomic scope" value="Bacteria"/>
</dbReference>
<dbReference type="GO" id="GO:0003700">
    <property type="term" value="F:DNA-binding transcription factor activity"/>
    <property type="evidence" value="ECO:0007669"/>
    <property type="project" value="TreeGrafter"/>
</dbReference>
<evidence type="ECO:0000256" key="2">
    <source>
        <dbReference type="ARBA" id="ARBA00023015"/>
    </source>
</evidence>
<dbReference type="SUPFAM" id="SSF46689">
    <property type="entry name" value="Homeodomain-like"/>
    <property type="match status" value="1"/>
</dbReference>
<dbReference type="InterPro" id="IPR003012">
    <property type="entry name" value="Tet_transcr_reg_TetR"/>
</dbReference>
<dbReference type="Pfam" id="PF02909">
    <property type="entry name" value="TetR_C_1"/>
    <property type="match status" value="1"/>
</dbReference>
<keyword evidence="4" id="KW-0804">Transcription</keyword>
<evidence type="ECO:0000313" key="9">
    <source>
        <dbReference type="Proteomes" id="UP000012015"/>
    </source>
</evidence>
<dbReference type="PANTHER" id="PTHR30055:SF151">
    <property type="entry name" value="TRANSCRIPTIONAL REGULATORY PROTEIN"/>
    <property type="match status" value="1"/>
</dbReference>
<reference evidence="8 9" key="1">
    <citation type="journal article" date="2013" name="Genome Announc.">
        <title>Draft Genome Sequence of Arthrobacter gangotriensis Strain Lz1yT, Isolated from a Penguin Rookery Soil Sample Collected in Antarctica, near the Indian Station Dakshin Gangotri.</title>
        <authorList>
            <person name="Shivaji S."/>
            <person name="Ara S."/>
            <person name="Bandi S."/>
            <person name="Singh A."/>
            <person name="Kumar Pinnaka A."/>
        </authorList>
    </citation>
    <scope>NUCLEOTIDE SEQUENCE [LARGE SCALE GENOMIC DNA]</scope>
    <source>
        <strain evidence="8 9">Lz1y</strain>
    </source>
</reference>
<name>M7NJC5_9MICC</name>
<feature type="region of interest" description="Disordered" evidence="6">
    <location>
        <begin position="1"/>
        <end position="20"/>
    </location>
</feature>
<dbReference type="InterPro" id="IPR004111">
    <property type="entry name" value="Repressor_TetR_C"/>
</dbReference>
<keyword evidence="9" id="KW-1185">Reference proteome</keyword>
<dbReference type="PATRIC" id="fig|1276920.7.peg.2081"/>
<dbReference type="EMBL" id="AOCK01000005">
    <property type="protein sequence ID" value="EMQ98653.1"/>
    <property type="molecule type" value="Genomic_DNA"/>
</dbReference>
<feature type="compositionally biased region" description="Low complexity" evidence="6">
    <location>
        <begin position="1"/>
        <end position="11"/>
    </location>
</feature>
<dbReference type="InterPro" id="IPR001647">
    <property type="entry name" value="HTH_TetR"/>
</dbReference>
<dbReference type="PROSITE" id="PS50977">
    <property type="entry name" value="HTH_TETR_2"/>
    <property type="match status" value="1"/>
</dbReference>
<accession>M7NJC5</accession>
<dbReference type="Pfam" id="PF00440">
    <property type="entry name" value="TetR_N"/>
    <property type="match status" value="1"/>
</dbReference>
<dbReference type="InterPro" id="IPR050109">
    <property type="entry name" value="HTH-type_TetR-like_transc_reg"/>
</dbReference>
<proteinExistence type="predicted"/>
<feature type="domain" description="HTH tetR-type" evidence="7">
    <location>
        <begin position="25"/>
        <end position="85"/>
    </location>
</feature>
<dbReference type="GO" id="GO:0046677">
    <property type="term" value="P:response to antibiotic"/>
    <property type="evidence" value="ECO:0007669"/>
    <property type="project" value="InterPro"/>
</dbReference>
<keyword evidence="2" id="KW-0805">Transcription regulation</keyword>
<evidence type="ECO:0000256" key="6">
    <source>
        <dbReference type="SAM" id="MobiDB-lite"/>
    </source>
</evidence>
<evidence type="ECO:0000256" key="5">
    <source>
        <dbReference type="PROSITE-ProRule" id="PRU00335"/>
    </source>
</evidence>
<evidence type="ECO:0000256" key="4">
    <source>
        <dbReference type="ARBA" id="ARBA00023163"/>
    </source>
</evidence>
<dbReference type="Proteomes" id="UP000012015">
    <property type="component" value="Unassembled WGS sequence"/>
</dbReference>
<evidence type="ECO:0000256" key="1">
    <source>
        <dbReference type="ARBA" id="ARBA00022491"/>
    </source>
</evidence>
<gene>
    <name evidence="8" type="primary">tetR</name>
    <name evidence="8" type="ORF">ADIAG_02083</name>
</gene>
<dbReference type="PRINTS" id="PR00455">
    <property type="entry name" value="HTHTETR"/>
</dbReference>
<organism evidence="8 9">
    <name type="scientific">Paeniglutamicibacter gangotriensis Lz1y</name>
    <dbReference type="NCBI Taxonomy" id="1276920"/>
    <lineage>
        <taxon>Bacteria</taxon>
        <taxon>Bacillati</taxon>
        <taxon>Actinomycetota</taxon>
        <taxon>Actinomycetes</taxon>
        <taxon>Micrococcales</taxon>
        <taxon>Micrococcaceae</taxon>
        <taxon>Paeniglutamicibacter</taxon>
    </lineage>
</organism>
<keyword evidence="3 5" id="KW-0238">DNA-binding</keyword>
<dbReference type="STRING" id="1276920.ADIAG_02083"/>
<dbReference type="InterPro" id="IPR036271">
    <property type="entry name" value="Tet_transcr_reg_TetR-rel_C_sf"/>
</dbReference>